<dbReference type="Pfam" id="PF19295">
    <property type="entry name" value="SufBD_N"/>
    <property type="match status" value="1"/>
</dbReference>
<evidence type="ECO:0000313" key="4">
    <source>
        <dbReference type="EMBL" id="PIM94976.1"/>
    </source>
</evidence>
<feature type="domain" description="SUF system FeS cluster assembly SufBD core" evidence="2">
    <location>
        <begin position="178"/>
        <end position="412"/>
    </location>
</feature>
<dbReference type="EMBL" id="NXGL01000028">
    <property type="protein sequence ID" value="PIM94976.1"/>
    <property type="molecule type" value="Genomic_DNA"/>
</dbReference>
<dbReference type="InterPro" id="IPR037284">
    <property type="entry name" value="SUF_FeS_clus_asmbl_SufBD_sf"/>
</dbReference>
<keyword evidence="5" id="KW-1185">Reference proteome</keyword>
<evidence type="ECO:0000259" key="2">
    <source>
        <dbReference type="Pfam" id="PF01458"/>
    </source>
</evidence>
<reference evidence="4" key="1">
    <citation type="submission" date="2017-09" db="EMBL/GenBank/DDBJ databases">
        <authorList>
            <person name="Campbell M.A."/>
            <person name="Lukasik P."/>
            <person name="Simon C."/>
            <person name="McCutcheon J.P."/>
        </authorList>
    </citation>
    <scope>NUCLEOTIDE SEQUENCE [LARGE SCALE GENOMIC DNA]</scope>
    <source>
        <strain evidence="4">MAGCAS</strain>
    </source>
</reference>
<dbReference type="PANTHER" id="PTHR30508:SF1">
    <property type="entry name" value="UPF0051 PROTEIN ABCI8, CHLOROPLASTIC-RELATED"/>
    <property type="match status" value="1"/>
</dbReference>
<dbReference type="InterPro" id="IPR055346">
    <property type="entry name" value="Fe-S_cluster_assembly_SufBD"/>
</dbReference>
<organism evidence="4 5">
    <name type="scientific">Candidatus Hodgkinia cicadicola</name>
    <dbReference type="NCBI Taxonomy" id="573658"/>
    <lineage>
        <taxon>Bacteria</taxon>
        <taxon>Pseudomonadati</taxon>
        <taxon>Pseudomonadota</taxon>
        <taxon>Alphaproteobacteria</taxon>
        <taxon>Hyphomicrobiales</taxon>
        <taxon>Candidatus Hodgkinia</taxon>
    </lineage>
</organism>
<sequence>MVITSSFCLMKWFQLIVDKVFLFLVDRIYIENISVLRKEPKWMLDWRINAFYCWSFMCFPIWSKIGLNYKEFNEELINMDVNYMEATNKHVSDIDVIYNSNSVYLNLTKELKKLGVQFMNLSMATLLSPVYIRRYFGKVISSNDNYFSALNSMFFTDGTFVVIPKNIKNPVVLSTYFKINRKGNGQFERTLIILEDRSCASYFEGCNSDIASGNVLHAAVVEIIVRNSSCLRYSTFQNWLGGKNGVLNFVTKRALCSERYSKIIWIQVEIGAAVTWKYPSSVLVAKDSKTEFYSLSISNSNQCVDTGTKVYHVSSNTDSTVLSKSVAYGFSTNIFRINVHIGQKNCKSVVKCNTLLWSERCMACSLPTIEVNCFSSSVEYESVSSYVTKMQLNYCKNRGLSGNDTLRLIINGHVYDILRYLPIEISSEISNLFLDNNT</sequence>
<accession>A0ABX4MIB9</accession>
<comment type="similarity">
    <text evidence="1">Belongs to the iron-sulfur cluster assembly SufBD family.</text>
</comment>
<dbReference type="SUPFAM" id="SSF101960">
    <property type="entry name" value="Stabilizer of iron transporter SufD"/>
    <property type="match status" value="1"/>
</dbReference>
<gene>
    <name evidence="4" type="primary">sufB</name>
    <name evidence="4" type="ORF">MAGCAS_168</name>
</gene>
<feature type="domain" description="SUF system FeS cluster assembly SufBD N-terminal" evidence="3">
    <location>
        <begin position="78"/>
        <end position="168"/>
    </location>
</feature>
<dbReference type="InterPro" id="IPR045595">
    <property type="entry name" value="SufBD_N"/>
</dbReference>
<comment type="caution">
    <text evidence="4">The sequence shown here is derived from an EMBL/GenBank/DDBJ whole genome shotgun (WGS) entry which is preliminary data.</text>
</comment>
<evidence type="ECO:0000256" key="1">
    <source>
        <dbReference type="ARBA" id="ARBA00043967"/>
    </source>
</evidence>
<dbReference type="Proteomes" id="UP000229707">
    <property type="component" value="Unassembled WGS sequence"/>
</dbReference>
<evidence type="ECO:0000313" key="5">
    <source>
        <dbReference type="Proteomes" id="UP000229707"/>
    </source>
</evidence>
<protein>
    <submittedName>
        <fullName evidence="4">FeS cluster assembly protein sufB</fullName>
    </submittedName>
</protein>
<name>A0ABX4MIB9_9HYPH</name>
<dbReference type="Pfam" id="PF01458">
    <property type="entry name" value="SUFBD_core"/>
    <property type="match status" value="1"/>
</dbReference>
<proteinExistence type="inferred from homology"/>
<dbReference type="InterPro" id="IPR000825">
    <property type="entry name" value="SUF_FeS_clus_asmbl_SufBD_core"/>
</dbReference>
<evidence type="ECO:0000259" key="3">
    <source>
        <dbReference type="Pfam" id="PF19295"/>
    </source>
</evidence>
<dbReference type="PANTHER" id="PTHR30508">
    <property type="entry name" value="FES CLUSTER ASSEMBLY PROTEIN SUF"/>
    <property type="match status" value="1"/>
</dbReference>